<protein>
    <recommendedName>
        <fullName evidence="4">Transmembrane protein</fullName>
    </recommendedName>
</protein>
<keyword evidence="1" id="KW-0812">Transmembrane</keyword>
<feature type="transmembrane region" description="Helical" evidence="1">
    <location>
        <begin position="166"/>
        <end position="184"/>
    </location>
</feature>
<keyword evidence="1" id="KW-1133">Transmembrane helix</keyword>
<accession>A0ABP7H059</accession>
<name>A0ABP7H059_9FLAO</name>
<feature type="transmembrane region" description="Helical" evidence="1">
    <location>
        <begin position="65"/>
        <end position="82"/>
    </location>
</feature>
<evidence type="ECO:0000313" key="3">
    <source>
        <dbReference type="Proteomes" id="UP001501456"/>
    </source>
</evidence>
<dbReference type="EMBL" id="BAABBI010000001">
    <property type="protein sequence ID" value="GAA3779139.1"/>
    <property type="molecule type" value="Genomic_DNA"/>
</dbReference>
<feature type="transmembrane region" description="Helical" evidence="1">
    <location>
        <begin position="122"/>
        <end position="146"/>
    </location>
</feature>
<evidence type="ECO:0000313" key="2">
    <source>
        <dbReference type="EMBL" id="GAA3779139.1"/>
    </source>
</evidence>
<feature type="transmembrane region" description="Helical" evidence="1">
    <location>
        <begin position="88"/>
        <end position="110"/>
    </location>
</feature>
<keyword evidence="3" id="KW-1185">Reference proteome</keyword>
<keyword evidence="1" id="KW-0472">Membrane</keyword>
<feature type="transmembrane region" description="Helical" evidence="1">
    <location>
        <begin position="20"/>
        <end position="44"/>
    </location>
</feature>
<proteinExistence type="predicted"/>
<evidence type="ECO:0000256" key="1">
    <source>
        <dbReference type="SAM" id="Phobius"/>
    </source>
</evidence>
<organism evidence="2 3">
    <name type="scientific">Corallibacter vietnamensis</name>
    <dbReference type="NCBI Taxonomy" id="904130"/>
    <lineage>
        <taxon>Bacteria</taxon>
        <taxon>Pseudomonadati</taxon>
        <taxon>Bacteroidota</taxon>
        <taxon>Flavobacteriia</taxon>
        <taxon>Flavobacteriales</taxon>
        <taxon>Flavobacteriaceae</taxon>
        <taxon>Corallibacter</taxon>
    </lineage>
</organism>
<comment type="caution">
    <text evidence="2">The sequence shown here is derived from an EMBL/GenBank/DDBJ whole genome shotgun (WGS) entry which is preliminary data.</text>
</comment>
<sequence>MPLFGVTFYFAKSPRFIPTPIIQAKIISLFILTVLLPILLYFLLKTIGKTKTIYLETPEERVLPLLLNCIITFLILFRVLPSTEIIELYYFFVGILISSLACLILAILKFKASIHMIGVSGVFMFYVALSIHFSINIIGTLALMFIIMGSVASSRLHLKAHNGKELIIGCFLGLLPQLILVNYWL</sequence>
<evidence type="ECO:0008006" key="4">
    <source>
        <dbReference type="Google" id="ProtNLM"/>
    </source>
</evidence>
<reference evidence="3" key="1">
    <citation type="journal article" date="2019" name="Int. J. Syst. Evol. Microbiol.">
        <title>The Global Catalogue of Microorganisms (GCM) 10K type strain sequencing project: providing services to taxonomists for standard genome sequencing and annotation.</title>
        <authorList>
            <consortium name="The Broad Institute Genomics Platform"/>
            <consortium name="The Broad Institute Genome Sequencing Center for Infectious Disease"/>
            <person name="Wu L."/>
            <person name="Ma J."/>
        </authorList>
    </citation>
    <scope>NUCLEOTIDE SEQUENCE [LARGE SCALE GENOMIC DNA]</scope>
    <source>
        <strain evidence="3">JCM 17525</strain>
    </source>
</reference>
<dbReference type="RefSeq" id="WP_344727598.1">
    <property type="nucleotide sequence ID" value="NZ_BAABBI010000001.1"/>
</dbReference>
<gene>
    <name evidence="2" type="ORF">GCM10022271_09250</name>
</gene>
<dbReference type="Proteomes" id="UP001501456">
    <property type="component" value="Unassembled WGS sequence"/>
</dbReference>